<evidence type="ECO:0000259" key="8">
    <source>
        <dbReference type="PROSITE" id="PS51900"/>
    </source>
</evidence>
<dbReference type="CDD" id="cd00796">
    <property type="entry name" value="INT_Rci_Hp1_C"/>
    <property type="match status" value="1"/>
</dbReference>
<accession>A0A644TGX2</accession>
<gene>
    <name evidence="9" type="primary">xerC_12</name>
    <name evidence="9" type="ORF">SDC9_11907</name>
</gene>
<evidence type="ECO:0000256" key="6">
    <source>
        <dbReference type="ARBA" id="ARBA00023296"/>
    </source>
</evidence>
<keyword evidence="3" id="KW-0238">DNA-binding</keyword>
<keyword evidence="5" id="KW-1179">Viral genome integration</keyword>
<evidence type="ECO:0000256" key="2">
    <source>
        <dbReference type="ARBA" id="ARBA00022908"/>
    </source>
</evidence>
<dbReference type="Pfam" id="PF00589">
    <property type="entry name" value="Phage_integrase"/>
    <property type="match status" value="1"/>
</dbReference>
<dbReference type="GO" id="GO:0044826">
    <property type="term" value="P:viral genome integration into host DNA"/>
    <property type="evidence" value="ECO:0007669"/>
    <property type="project" value="UniProtKB-KW"/>
</dbReference>
<protein>
    <submittedName>
        <fullName evidence="9">Tyrosine recombinase XerC</fullName>
    </submittedName>
</protein>
<dbReference type="GO" id="GO:0006310">
    <property type="term" value="P:DNA recombination"/>
    <property type="evidence" value="ECO:0007669"/>
    <property type="project" value="UniProtKB-KW"/>
</dbReference>
<dbReference type="InterPro" id="IPR011010">
    <property type="entry name" value="DNA_brk_join_enz"/>
</dbReference>
<reference evidence="9" key="1">
    <citation type="submission" date="2019-08" db="EMBL/GenBank/DDBJ databases">
        <authorList>
            <person name="Kucharzyk K."/>
            <person name="Murdoch R.W."/>
            <person name="Higgins S."/>
            <person name="Loffler F."/>
        </authorList>
    </citation>
    <scope>NUCLEOTIDE SEQUENCE</scope>
</reference>
<dbReference type="GO" id="GO:0075713">
    <property type="term" value="P:establishment of integrated proviral latency"/>
    <property type="evidence" value="ECO:0007669"/>
    <property type="project" value="UniProtKB-KW"/>
</dbReference>
<dbReference type="PANTHER" id="PTHR30629">
    <property type="entry name" value="PROPHAGE INTEGRASE"/>
    <property type="match status" value="1"/>
</dbReference>
<evidence type="ECO:0000256" key="3">
    <source>
        <dbReference type="ARBA" id="ARBA00023125"/>
    </source>
</evidence>
<dbReference type="EMBL" id="VSSQ01000031">
    <property type="protein sequence ID" value="MPL66238.1"/>
    <property type="molecule type" value="Genomic_DNA"/>
</dbReference>
<feature type="domain" description="Core-binding (CB)" evidence="8">
    <location>
        <begin position="82"/>
        <end position="165"/>
    </location>
</feature>
<keyword evidence="2" id="KW-0229">DNA integration</keyword>
<dbReference type="InterPro" id="IPR050808">
    <property type="entry name" value="Phage_Integrase"/>
</dbReference>
<dbReference type="PANTHER" id="PTHR30629:SF2">
    <property type="entry name" value="PROPHAGE INTEGRASE INTS-RELATED"/>
    <property type="match status" value="1"/>
</dbReference>
<organism evidence="9">
    <name type="scientific">bioreactor metagenome</name>
    <dbReference type="NCBI Taxonomy" id="1076179"/>
    <lineage>
        <taxon>unclassified sequences</taxon>
        <taxon>metagenomes</taxon>
        <taxon>ecological metagenomes</taxon>
    </lineage>
</organism>
<dbReference type="GO" id="GO:0003677">
    <property type="term" value="F:DNA binding"/>
    <property type="evidence" value="ECO:0007669"/>
    <property type="project" value="UniProtKB-KW"/>
</dbReference>
<evidence type="ECO:0000313" key="9">
    <source>
        <dbReference type="EMBL" id="MPL66238.1"/>
    </source>
</evidence>
<dbReference type="PROSITE" id="PS51898">
    <property type="entry name" value="TYR_RECOMBINASE"/>
    <property type="match status" value="1"/>
</dbReference>
<dbReference type="InterPro" id="IPR044068">
    <property type="entry name" value="CB"/>
</dbReference>
<proteinExistence type="inferred from homology"/>
<dbReference type="InterPro" id="IPR013762">
    <property type="entry name" value="Integrase-like_cat_sf"/>
</dbReference>
<name>A0A644TGX2_9ZZZZ</name>
<feature type="domain" description="Tyr recombinase" evidence="7">
    <location>
        <begin position="186"/>
        <end position="358"/>
    </location>
</feature>
<comment type="similarity">
    <text evidence="1">Belongs to the 'phage' integrase family.</text>
</comment>
<dbReference type="InterPro" id="IPR010998">
    <property type="entry name" value="Integrase_recombinase_N"/>
</dbReference>
<dbReference type="Gene3D" id="1.10.150.130">
    <property type="match status" value="1"/>
</dbReference>
<comment type="caution">
    <text evidence="9">The sequence shown here is derived from an EMBL/GenBank/DDBJ whole genome shotgun (WGS) entry which is preliminary data.</text>
</comment>
<dbReference type="GO" id="GO:0046718">
    <property type="term" value="P:symbiont entry into host cell"/>
    <property type="evidence" value="ECO:0007669"/>
    <property type="project" value="UniProtKB-KW"/>
</dbReference>
<dbReference type="GO" id="GO:0015074">
    <property type="term" value="P:DNA integration"/>
    <property type="evidence" value="ECO:0007669"/>
    <property type="project" value="UniProtKB-KW"/>
</dbReference>
<keyword evidence="4" id="KW-0233">DNA recombination</keyword>
<evidence type="ECO:0000256" key="4">
    <source>
        <dbReference type="ARBA" id="ARBA00023172"/>
    </source>
</evidence>
<evidence type="ECO:0000259" key="7">
    <source>
        <dbReference type="PROSITE" id="PS51898"/>
    </source>
</evidence>
<sequence>MIKTNLTGVYFRETQTNGKADKTYYITYKELNTNKKIWLKIGKFSEGIREAYCNQKRNEIITKQRNGEEPPAIAMKKKKNILTIETIANEYFTSNNVVRSIKSHYQTHILLFFKSYDIENLSKNDILKFTNTLKSTNGIRTKKPLAPKTINNILNILKAITKYALKNDLIKNDFTKYINLSDVDNARERFLTKEEIQTLYNEIKEDEIVYLFFKLALNTGGRLATLLNIHKKDIDFTHNLIALKDFKNNSTYKAFLTDELKYLLEIRTQNLSLNDKIFTSNPEKRLRAILDNLFNNGIDPDDRKNKVVIHTLRHTFASHLAINGTPIFTIQKLMNHKDIRMTLRYAKLSPDSGREAVINLGL</sequence>
<dbReference type="PROSITE" id="PS51900">
    <property type="entry name" value="CB"/>
    <property type="match status" value="1"/>
</dbReference>
<keyword evidence="6" id="KW-1160">Virus entry into host cell</keyword>
<evidence type="ECO:0000256" key="1">
    <source>
        <dbReference type="ARBA" id="ARBA00008857"/>
    </source>
</evidence>
<dbReference type="AlphaFoldDB" id="A0A644TGX2"/>
<evidence type="ECO:0000256" key="5">
    <source>
        <dbReference type="ARBA" id="ARBA00023195"/>
    </source>
</evidence>
<dbReference type="Gene3D" id="1.10.443.10">
    <property type="entry name" value="Intergrase catalytic core"/>
    <property type="match status" value="1"/>
</dbReference>
<dbReference type="SUPFAM" id="SSF56349">
    <property type="entry name" value="DNA breaking-rejoining enzymes"/>
    <property type="match status" value="1"/>
</dbReference>
<dbReference type="InterPro" id="IPR002104">
    <property type="entry name" value="Integrase_catalytic"/>
</dbReference>